<dbReference type="InterPro" id="IPR011611">
    <property type="entry name" value="PfkB_dom"/>
</dbReference>
<feature type="domain" description="Carbohydrate kinase PfkB" evidence="3">
    <location>
        <begin position="2"/>
        <end position="219"/>
    </location>
</feature>
<evidence type="ECO:0000313" key="5">
    <source>
        <dbReference type="Proteomes" id="UP000181909"/>
    </source>
</evidence>
<evidence type="ECO:0000256" key="2">
    <source>
        <dbReference type="ARBA" id="ARBA00022777"/>
    </source>
</evidence>
<organism evidence="4 5">
    <name type="scientific">Streptomyces atratus</name>
    <dbReference type="NCBI Taxonomy" id="1893"/>
    <lineage>
        <taxon>Bacteria</taxon>
        <taxon>Bacillati</taxon>
        <taxon>Actinomycetota</taxon>
        <taxon>Actinomycetes</taxon>
        <taxon>Kitasatosporales</taxon>
        <taxon>Streptomycetaceae</taxon>
        <taxon>Streptomyces</taxon>
    </lineage>
</organism>
<gene>
    <name evidence="4" type="ORF">SAMN02787144_10441</name>
</gene>
<dbReference type="PRINTS" id="PR00990">
    <property type="entry name" value="RIBOKINASE"/>
</dbReference>
<dbReference type="Proteomes" id="UP000181909">
    <property type="component" value="Unassembled WGS sequence"/>
</dbReference>
<dbReference type="GO" id="GO:0006796">
    <property type="term" value="P:phosphate-containing compound metabolic process"/>
    <property type="evidence" value="ECO:0007669"/>
    <property type="project" value="UniProtKB-ARBA"/>
</dbReference>
<dbReference type="AlphaFoldDB" id="A0A1K2FAB7"/>
<proteinExistence type="predicted"/>
<accession>A0A1K2FAB7</accession>
<reference evidence="4 5" key="1">
    <citation type="submission" date="2016-11" db="EMBL/GenBank/DDBJ databases">
        <authorList>
            <person name="Jaros S."/>
            <person name="Januszkiewicz K."/>
            <person name="Wedrychowicz H."/>
        </authorList>
    </citation>
    <scope>NUCLEOTIDE SEQUENCE [LARGE SCALE GENOMIC DNA]</scope>
    <source>
        <strain evidence="4 5">OK807</strain>
    </source>
</reference>
<dbReference type="STRING" id="1893.SAMN02787144_10441"/>
<keyword evidence="1" id="KW-0808">Transferase</keyword>
<evidence type="ECO:0000313" key="4">
    <source>
        <dbReference type="EMBL" id="SFY44156.1"/>
    </source>
</evidence>
<dbReference type="GO" id="GO:0005829">
    <property type="term" value="C:cytosol"/>
    <property type="evidence" value="ECO:0007669"/>
    <property type="project" value="TreeGrafter"/>
</dbReference>
<evidence type="ECO:0000256" key="1">
    <source>
        <dbReference type="ARBA" id="ARBA00022679"/>
    </source>
</evidence>
<keyword evidence="2 4" id="KW-0418">Kinase</keyword>
<dbReference type="GO" id="GO:0016301">
    <property type="term" value="F:kinase activity"/>
    <property type="evidence" value="ECO:0007669"/>
    <property type="project" value="UniProtKB-KW"/>
</dbReference>
<dbReference type="Pfam" id="PF00294">
    <property type="entry name" value="PfkB"/>
    <property type="match status" value="1"/>
</dbReference>
<name>A0A1K2FAB7_STRAR</name>
<dbReference type="Gene3D" id="3.40.1190.20">
    <property type="match status" value="1"/>
</dbReference>
<dbReference type="SUPFAM" id="SSF53613">
    <property type="entry name" value="Ribokinase-like"/>
    <property type="match status" value="1"/>
</dbReference>
<dbReference type="InterPro" id="IPR029056">
    <property type="entry name" value="Ribokinase-like"/>
</dbReference>
<dbReference type="PANTHER" id="PTHR10584:SF166">
    <property type="entry name" value="RIBOKINASE"/>
    <property type="match status" value="1"/>
</dbReference>
<dbReference type="PANTHER" id="PTHR10584">
    <property type="entry name" value="SUGAR KINASE"/>
    <property type="match status" value="1"/>
</dbReference>
<dbReference type="EMBL" id="FPJO01000044">
    <property type="protein sequence ID" value="SFY44156.1"/>
    <property type="molecule type" value="Genomic_DNA"/>
</dbReference>
<dbReference type="InterPro" id="IPR002139">
    <property type="entry name" value="Ribo/fructo_kinase"/>
</dbReference>
<sequence>MTVGAVNIDRLLRCPVLPSPGETVLVTSVKEGFGGKGGNEAVAAAMGTATDLVAKGGGDADGLKALANLRSASVGVDTVITEVSTPTGQALVMVDPDGVNSIAVISGANTLLSAQDVTDALTVLRPLAGDVILTSGEIPLPCLQAVAGFLAPGTRWVHNAAPAGILPAWPQDNRPLLVVNEVEARQLTGAADARAAAQILAEAASDAVVTLGGDGAVGVRALVQRCVRVDLQRCSGVSGWGPEW</sequence>
<protein>
    <submittedName>
        <fullName evidence="4">Ribokinase</fullName>
    </submittedName>
</protein>
<evidence type="ECO:0000259" key="3">
    <source>
        <dbReference type="Pfam" id="PF00294"/>
    </source>
</evidence>